<dbReference type="GO" id="GO:0006508">
    <property type="term" value="P:proteolysis"/>
    <property type="evidence" value="ECO:0007669"/>
    <property type="project" value="UniProtKB-KW"/>
</dbReference>
<feature type="disulfide bond" evidence="4">
    <location>
        <begin position="318"/>
        <end position="353"/>
    </location>
</feature>
<feature type="transmembrane region" description="Helical" evidence="6">
    <location>
        <begin position="457"/>
        <end position="480"/>
    </location>
</feature>
<dbReference type="PROSITE" id="PS00141">
    <property type="entry name" value="ASP_PROTEASE"/>
    <property type="match status" value="1"/>
</dbReference>
<accession>A0AAW0BD04</accession>
<dbReference type="Pfam" id="PF00026">
    <property type="entry name" value="Asp"/>
    <property type="match status" value="1"/>
</dbReference>
<dbReference type="InterPro" id="IPR033121">
    <property type="entry name" value="PEPTIDASE_A1"/>
</dbReference>
<dbReference type="InterPro" id="IPR001969">
    <property type="entry name" value="Aspartic_peptidase_AS"/>
</dbReference>
<evidence type="ECO:0000256" key="2">
    <source>
        <dbReference type="ARBA" id="ARBA00022750"/>
    </source>
</evidence>
<evidence type="ECO:0000256" key="7">
    <source>
        <dbReference type="SAM" id="SignalP"/>
    </source>
</evidence>
<keyword evidence="5" id="KW-0645">Protease</keyword>
<keyword evidence="2 5" id="KW-0064">Aspartyl protease</keyword>
<evidence type="ECO:0000256" key="4">
    <source>
        <dbReference type="PIRSR" id="PIRSR601461-2"/>
    </source>
</evidence>
<keyword evidence="6" id="KW-0812">Transmembrane</keyword>
<evidence type="ECO:0000256" key="6">
    <source>
        <dbReference type="SAM" id="Phobius"/>
    </source>
</evidence>
<feature type="domain" description="Peptidase A1" evidence="8">
    <location>
        <begin position="63"/>
        <end position="394"/>
    </location>
</feature>
<organism evidence="9 10">
    <name type="scientific">Favolaschia claudopus</name>
    <dbReference type="NCBI Taxonomy" id="2862362"/>
    <lineage>
        <taxon>Eukaryota</taxon>
        <taxon>Fungi</taxon>
        <taxon>Dikarya</taxon>
        <taxon>Basidiomycota</taxon>
        <taxon>Agaricomycotina</taxon>
        <taxon>Agaricomycetes</taxon>
        <taxon>Agaricomycetidae</taxon>
        <taxon>Agaricales</taxon>
        <taxon>Marasmiineae</taxon>
        <taxon>Mycenaceae</taxon>
        <taxon>Favolaschia</taxon>
    </lineage>
</organism>
<keyword evidence="6" id="KW-0472">Membrane</keyword>
<dbReference type="SUPFAM" id="SSF50630">
    <property type="entry name" value="Acid proteases"/>
    <property type="match status" value="1"/>
</dbReference>
<dbReference type="InterPro" id="IPR034164">
    <property type="entry name" value="Pepsin-like_dom"/>
</dbReference>
<feature type="disulfide bond" evidence="4">
    <location>
        <begin position="92"/>
        <end position="97"/>
    </location>
</feature>
<name>A0AAW0BD04_9AGAR</name>
<comment type="caution">
    <text evidence="9">The sequence shown here is derived from an EMBL/GenBank/DDBJ whole genome shotgun (WGS) entry which is preliminary data.</text>
</comment>
<keyword evidence="10" id="KW-1185">Reference proteome</keyword>
<protein>
    <submittedName>
        <fullName evidence="9">Peptidase A1 domain-containing protein</fullName>
    </submittedName>
</protein>
<reference evidence="9 10" key="1">
    <citation type="journal article" date="2024" name="J Genomics">
        <title>Draft genome sequencing and assembly of Favolaschia claudopus CIRM-BRFM 2984 isolated from oak limbs.</title>
        <authorList>
            <person name="Navarro D."/>
            <person name="Drula E."/>
            <person name="Chaduli D."/>
            <person name="Cazenave R."/>
            <person name="Ahrendt S."/>
            <person name="Wang J."/>
            <person name="Lipzen A."/>
            <person name="Daum C."/>
            <person name="Barry K."/>
            <person name="Grigoriev I.V."/>
            <person name="Favel A."/>
            <person name="Rosso M.N."/>
            <person name="Martin F."/>
        </authorList>
    </citation>
    <scope>NUCLEOTIDE SEQUENCE [LARGE SCALE GENOMIC DNA]</scope>
    <source>
        <strain evidence="9 10">CIRM-BRFM 2984</strain>
    </source>
</reference>
<feature type="signal peptide" evidence="7">
    <location>
        <begin position="1"/>
        <end position="20"/>
    </location>
</feature>
<evidence type="ECO:0000256" key="5">
    <source>
        <dbReference type="RuleBase" id="RU000454"/>
    </source>
</evidence>
<dbReference type="PANTHER" id="PTHR47966">
    <property type="entry name" value="BETA-SITE APP-CLEAVING ENZYME, ISOFORM A-RELATED"/>
    <property type="match status" value="1"/>
</dbReference>
<evidence type="ECO:0000259" key="8">
    <source>
        <dbReference type="PROSITE" id="PS51767"/>
    </source>
</evidence>
<dbReference type="PANTHER" id="PTHR47966:SF57">
    <property type="entry name" value="PEPTIDASE A1 DOMAIN-CONTAINING PROTEIN"/>
    <property type="match status" value="1"/>
</dbReference>
<proteinExistence type="inferred from homology"/>
<evidence type="ECO:0000256" key="3">
    <source>
        <dbReference type="PIRSR" id="PIRSR601461-1"/>
    </source>
</evidence>
<dbReference type="InterPro" id="IPR001461">
    <property type="entry name" value="Aspartic_peptidase_A1"/>
</dbReference>
<comment type="similarity">
    <text evidence="1 5">Belongs to the peptidase A1 family.</text>
</comment>
<dbReference type="PRINTS" id="PR00792">
    <property type="entry name" value="PEPSIN"/>
</dbReference>
<evidence type="ECO:0000313" key="9">
    <source>
        <dbReference type="EMBL" id="KAK7023948.1"/>
    </source>
</evidence>
<dbReference type="AlphaFoldDB" id="A0AAW0BD04"/>
<keyword evidence="5" id="KW-0378">Hydrolase</keyword>
<dbReference type="PROSITE" id="PS51767">
    <property type="entry name" value="PEPTIDASE_A1"/>
    <property type="match status" value="1"/>
</dbReference>
<dbReference type="InterPro" id="IPR021109">
    <property type="entry name" value="Peptidase_aspartic_dom_sf"/>
</dbReference>
<dbReference type="GO" id="GO:0004190">
    <property type="term" value="F:aspartic-type endopeptidase activity"/>
    <property type="evidence" value="ECO:0007669"/>
    <property type="project" value="UniProtKB-KW"/>
</dbReference>
<sequence>MFMFLRFLVALTLLILTANALQPGIRLPLIRVPGSIPRLGRLGRLGQAVSNDIPLSNIQQYTYVVQAVIGKQAFDFICDTGSSDLWVVSNACEEQDCKAVPQYSPDLSTTLRRTGSPFVLDYLTGSVKGEIVYDSVTFGNLYQVNSQVLATVFETADLGLASTATSGILGLCFPATAAISATKGPTLLQNLMSVFSPSQHFFALHLARDSGTADPTASFTFGTLDPALAPDPTLINNSPVLRSGMEYDYWKLPILRLTVDGQPFTISESRIPGADTPICVIDSGTTLLLGPTADVDAFYSLLGSAARKDPINGYQIRCTRAVILGLVLGNPAREYVLHPADVAWSEGAQDGWCTGGLQANDNVNAGDWLAGDVFLRNVYAVHNYSQPQPSIGLLSMTNIATAMEEFRADRGQDTSNDEGNEDADVVPIVTDGRDGWDALTGFVKRWEQHPSETATKVFGAFAGGVGFVVGGVGAASWRFWRGI</sequence>
<gene>
    <name evidence="9" type="ORF">R3P38DRAFT_3270218</name>
</gene>
<feature type="active site" evidence="3">
    <location>
        <position position="282"/>
    </location>
</feature>
<keyword evidence="6" id="KW-1133">Transmembrane helix</keyword>
<evidence type="ECO:0000256" key="1">
    <source>
        <dbReference type="ARBA" id="ARBA00007447"/>
    </source>
</evidence>
<keyword evidence="4" id="KW-1015">Disulfide bond</keyword>
<dbReference type="Proteomes" id="UP001362999">
    <property type="component" value="Unassembled WGS sequence"/>
</dbReference>
<dbReference type="CDD" id="cd05471">
    <property type="entry name" value="pepsin_like"/>
    <property type="match status" value="1"/>
</dbReference>
<evidence type="ECO:0000313" key="10">
    <source>
        <dbReference type="Proteomes" id="UP001362999"/>
    </source>
</evidence>
<keyword evidence="7" id="KW-0732">Signal</keyword>
<dbReference type="Gene3D" id="2.40.70.10">
    <property type="entry name" value="Acid Proteases"/>
    <property type="match status" value="2"/>
</dbReference>
<dbReference type="EMBL" id="JAWWNJ010000035">
    <property type="protein sequence ID" value="KAK7023948.1"/>
    <property type="molecule type" value="Genomic_DNA"/>
</dbReference>
<feature type="chain" id="PRO_5043451997" evidence="7">
    <location>
        <begin position="21"/>
        <end position="483"/>
    </location>
</feature>
<feature type="active site" evidence="3">
    <location>
        <position position="79"/>
    </location>
</feature>